<evidence type="ECO:0000313" key="1">
    <source>
        <dbReference type="EMBL" id="TWE08780.1"/>
    </source>
</evidence>
<name>A0A561DZM9_9BACI</name>
<protein>
    <recommendedName>
        <fullName evidence="3">Serine/threonine protein kinase</fullName>
    </recommendedName>
</protein>
<keyword evidence="2" id="KW-1185">Reference proteome</keyword>
<dbReference type="AlphaFoldDB" id="A0A561DZM9"/>
<sequence>MNINEYVKLIETELLPNVNLSVLSPFDPIIVENRSHSWRTIGCGNYAGVFLHESYPEVVVKVYGRNHEELVKEIEVYKKLGNHESFSRLYAYGDNYLILKKLEGITLFNAVIKGVQIPKVVIKDIDLGLEYARSVGLNPFDVHGKNVVIFEGRGYIVDVSDFYKQGYCRKWDDLKKAYYKIYRPFLFKYHPPIPFPVVDGIRKGYRMYRKVKRKLEK</sequence>
<evidence type="ECO:0000313" key="2">
    <source>
        <dbReference type="Proteomes" id="UP000319671"/>
    </source>
</evidence>
<dbReference type="Proteomes" id="UP000319671">
    <property type="component" value="Unassembled WGS sequence"/>
</dbReference>
<dbReference type="InterPro" id="IPR052396">
    <property type="entry name" value="Meiotic_Drive_Suppr_Kinase"/>
</dbReference>
<comment type="caution">
    <text evidence="1">The sequence shown here is derived from an EMBL/GenBank/DDBJ whole genome shotgun (WGS) entry which is preliminary data.</text>
</comment>
<gene>
    <name evidence="1" type="ORF">FB550_101808</name>
</gene>
<dbReference type="PANTHER" id="PTHR37171:SF1">
    <property type="entry name" value="SERINE_THREONINE-PROTEIN KINASE YRZF-RELATED"/>
    <property type="match status" value="1"/>
</dbReference>
<dbReference type="EMBL" id="VIVN01000001">
    <property type="protein sequence ID" value="TWE08780.1"/>
    <property type="molecule type" value="Genomic_DNA"/>
</dbReference>
<evidence type="ECO:0008006" key="3">
    <source>
        <dbReference type="Google" id="ProtNLM"/>
    </source>
</evidence>
<dbReference type="InterPro" id="IPR011009">
    <property type="entry name" value="Kinase-like_dom_sf"/>
</dbReference>
<dbReference type="PANTHER" id="PTHR37171">
    <property type="entry name" value="SERINE/THREONINE-PROTEIN KINASE YRZF-RELATED"/>
    <property type="match status" value="1"/>
</dbReference>
<dbReference type="SUPFAM" id="SSF56112">
    <property type="entry name" value="Protein kinase-like (PK-like)"/>
    <property type="match status" value="1"/>
</dbReference>
<dbReference type="RefSeq" id="WP_144562415.1">
    <property type="nucleotide sequence ID" value="NZ_VIVN01000001.1"/>
</dbReference>
<organism evidence="1 2">
    <name type="scientific">Neobacillus bataviensis</name>
    <dbReference type="NCBI Taxonomy" id="220685"/>
    <lineage>
        <taxon>Bacteria</taxon>
        <taxon>Bacillati</taxon>
        <taxon>Bacillota</taxon>
        <taxon>Bacilli</taxon>
        <taxon>Bacillales</taxon>
        <taxon>Bacillaceae</taxon>
        <taxon>Neobacillus</taxon>
    </lineage>
</organism>
<proteinExistence type="predicted"/>
<reference evidence="1 2" key="1">
    <citation type="submission" date="2019-06" db="EMBL/GenBank/DDBJ databases">
        <title>Sorghum-associated microbial communities from plants grown in Nebraska, USA.</title>
        <authorList>
            <person name="Schachtman D."/>
        </authorList>
    </citation>
    <scope>NUCLEOTIDE SEQUENCE [LARGE SCALE GENOMIC DNA]</scope>
    <source>
        <strain evidence="1 2">2482</strain>
    </source>
</reference>
<accession>A0A561DZM9</accession>